<dbReference type="AlphaFoldDB" id="A0A0D0CEJ5"/>
<feature type="compositionally biased region" description="Low complexity" evidence="1">
    <location>
        <begin position="19"/>
        <end position="38"/>
    </location>
</feature>
<proteinExistence type="predicted"/>
<reference evidence="3" key="2">
    <citation type="submission" date="2015-01" db="EMBL/GenBank/DDBJ databases">
        <title>Evolutionary Origins and Diversification of the Mycorrhizal Mutualists.</title>
        <authorList>
            <consortium name="DOE Joint Genome Institute"/>
            <consortium name="Mycorrhizal Genomics Consortium"/>
            <person name="Kohler A."/>
            <person name="Kuo A."/>
            <person name="Nagy L.G."/>
            <person name="Floudas D."/>
            <person name="Copeland A."/>
            <person name="Barry K.W."/>
            <person name="Cichocki N."/>
            <person name="Veneault-Fourrey C."/>
            <person name="LaButti K."/>
            <person name="Lindquist E.A."/>
            <person name="Lipzen A."/>
            <person name="Lundell T."/>
            <person name="Morin E."/>
            <person name="Murat C."/>
            <person name="Riley R."/>
            <person name="Ohm R."/>
            <person name="Sun H."/>
            <person name="Tunlid A."/>
            <person name="Henrissat B."/>
            <person name="Grigoriev I.V."/>
            <person name="Hibbett D.S."/>
            <person name="Martin F."/>
        </authorList>
    </citation>
    <scope>NUCLEOTIDE SEQUENCE [LARGE SCALE GENOMIC DNA]</scope>
    <source>
        <strain evidence="3">Ve08.2h10</strain>
    </source>
</reference>
<gene>
    <name evidence="2" type="ORF">PAXRUDRAFT_15397</name>
</gene>
<keyword evidence="3" id="KW-1185">Reference proteome</keyword>
<reference evidence="2 3" key="1">
    <citation type="submission" date="2014-04" db="EMBL/GenBank/DDBJ databases">
        <authorList>
            <consortium name="DOE Joint Genome Institute"/>
            <person name="Kuo A."/>
            <person name="Kohler A."/>
            <person name="Jargeat P."/>
            <person name="Nagy L.G."/>
            <person name="Floudas D."/>
            <person name="Copeland A."/>
            <person name="Barry K.W."/>
            <person name="Cichocki N."/>
            <person name="Veneault-Fourrey C."/>
            <person name="LaButti K."/>
            <person name="Lindquist E.A."/>
            <person name="Lipzen A."/>
            <person name="Lundell T."/>
            <person name="Morin E."/>
            <person name="Murat C."/>
            <person name="Sun H."/>
            <person name="Tunlid A."/>
            <person name="Henrissat B."/>
            <person name="Grigoriev I.V."/>
            <person name="Hibbett D.S."/>
            <person name="Martin F."/>
            <person name="Nordberg H.P."/>
            <person name="Cantor M.N."/>
            <person name="Hua S.X."/>
        </authorList>
    </citation>
    <scope>NUCLEOTIDE SEQUENCE [LARGE SCALE GENOMIC DNA]</scope>
    <source>
        <strain evidence="2 3">Ve08.2h10</strain>
    </source>
</reference>
<accession>A0A0D0CEJ5</accession>
<dbReference type="HOGENOM" id="CLU_2210818_0_0_1"/>
<feature type="compositionally biased region" description="Basic and acidic residues" evidence="1">
    <location>
        <begin position="100"/>
        <end position="116"/>
    </location>
</feature>
<dbReference type="EMBL" id="KN825857">
    <property type="protein sequence ID" value="KIK81147.1"/>
    <property type="molecule type" value="Genomic_DNA"/>
</dbReference>
<evidence type="ECO:0000313" key="3">
    <source>
        <dbReference type="Proteomes" id="UP000054538"/>
    </source>
</evidence>
<feature type="region of interest" description="Disordered" evidence="1">
    <location>
        <begin position="1"/>
        <end position="116"/>
    </location>
</feature>
<dbReference type="InParanoid" id="A0A0D0CEJ5"/>
<evidence type="ECO:0000256" key="1">
    <source>
        <dbReference type="SAM" id="MobiDB-lite"/>
    </source>
</evidence>
<protein>
    <submittedName>
        <fullName evidence="2">Uncharacterized protein</fullName>
    </submittedName>
</protein>
<dbReference type="Proteomes" id="UP000054538">
    <property type="component" value="Unassembled WGS sequence"/>
</dbReference>
<organism evidence="2 3">
    <name type="scientific">Paxillus rubicundulus Ve08.2h10</name>
    <dbReference type="NCBI Taxonomy" id="930991"/>
    <lineage>
        <taxon>Eukaryota</taxon>
        <taxon>Fungi</taxon>
        <taxon>Dikarya</taxon>
        <taxon>Basidiomycota</taxon>
        <taxon>Agaricomycotina</taxon>
        <taxon>Agaricomycetes</taxon>
        <taxon>Agaricomycetidae</taxon>
        <taxon>Boletales</taxon>
        <taxon>Paxilineae</taxon>
        <taxon>Paxillaceae</taxon>
        <taxon>Paxillus</taxon>
    </lineage>
</organism>
<name>A0A0D0CEJ5_9AGAM</name>
<evidence type="ECO:0000313" key="2">
    <source>
        <dbReference type="EMBL" id="KIK81147.1"/>
    </source>
</evidence>
<sequence>MPGASCGTQLLALVQPKRAPSATTASDTPTATPTTSQGVPPPPSGPHSASPSIPEPPQVIRPLIKSPSSTVGQDKGKQRADEPPQPWDNVDVDVDMNMGGKKDLYKDDADVDTNHY</sequence>